<comment type="caution">
    <text evidence="2">The sequence shown here is derived from an EMBL/GenBank/DDBJ whole genome shotgun (WGS) entry which is preliminary data.</text>
</comment>
<feature type="compositionally biased region" description="Basic residues" evidence="1">
    <location>
        <begin position="111"/>
        <end position="146"/>
    </location>
</feature>
<feature type="region of interest" description="Disordered" evidence="1">
    <location>
        <begin position="284"/>
        <end position="343"/>
    </location>
</feature>
<sequence>MEEAKAAAYYEELTRRGEGAARFKQGLGFSSAKSDSENAPARGSALYSSSSSLMSKFVKASSPSKTSELEKQAQIQSIQNKLKRKKPDPAPAPAQGEEEKQPPRVPERDRRSRKPSGSRERHSRHRSRSRERHRDRDRRRSRRRSRSGSESNGDRRRRTPSPRNRRKERRSRSSSPPRERGLENLGKERNGAADSSKLIQGYDQMSAAERVKAKMKLQLAETAEKDTTKGMDGWERFEFNKDAPLDDEEVEVAEDDGALVKHIGKSFRFSAVETRREERIKAAHDEAMFGASDNPPSIMIDSEVEAEDDNKDCKESEPPSLLSEKVLAKKQGSWRDRIRHNKS</sequence>
<dbReference type="AlphaFoldDB" id="A0AAW1WR69"/>
<accession>A0AAW1WR69</accession>
<dbReference type="InterPro" id="IPR034604">
    <property type="entry name" value="SRRP53"/>
</dbReference>
<reference evidence="2 3" key="1">
    <citation type="journal article" date="2023" name="G3 (Bethesda)">
        <title>A chromosome-length genome assembly and annotation of blackberry (Rubus argutus, cv. 'Hillquist').</title>
        <authorList>
            <person name="Bruna T."/>
            <person name="Aryal R."/>
            <person name="Dudchenko O."/>
            <person name="Sargent D.J."/>
            <person name="Mead D."/>
            <person name="Buti M."/>
            <person name="Cavallini A."/>
            <person name="Hytonen T."/>
            <person name="Andres J."/>
            <person name="Pham M."/>
            <person name="Weisz D."/>
            <person name="Mascagni F."/>
            <person name="Usai G."/>
            <person name="Natali L."/>
            <person name="Bassil N."/>
            <person name="Fernandez G.E."/>
            <person name="Lomsadze A."/>
            <person name="Armour M."/>
            <person name="Olukolu B."/>
            <person name="Poorten T."/>
            <person name="Britton C."/>
            <person name="Davik J."/>
            <person name="Ashrafi H."/>
            <person name="Aiden E.L."/>
            <person name="Borodovsky M."/>
            <person name="Worthington M."/>
        </authorList>
    </citation>
    <scope>NUCLEOTIDE SEQUENCE [LARGE SCALE GENOMIC DNA]</scope>
    <source>
        <strain evidence="2">PI 553951</strain>
    </source>
</reference>
<feature type="compositionally biased region" description="Basic residues" evidence="1">
    <location>
        <begin position="155"/>
        <end position="172"/>
    </location>
</feature>
<protein>
    <submittedName>
        <fullName evidence="2">Uncharacterized protein</fullName>
    </submittedName>
</protein>
<keyword evidence="3" id="KW-1185">Reference proteome</keyword>
<gene>
    <name evidence="2" type="ORF">M0R45_023124</name>
</gene>
<evidence type="ECO:0000256" key="1">
    <source>
        <dbReference type="SAM" id="MobiDB-lite"/>
    </source>
</evidence>
<feature type="compositionally biased region" description="Low complexity" evidence="1">
    <location>
        <begin position="44"/>
        <end position="62"/>
    </location>
</feature>
<dbReference type="GO" id="GO:0000380">
    <property type="term" value="P:alternative mRNA splicing, via spliceosome"/>
    <property type="evidence" value="ECO:0007669"/>
    <property type="project" value="InterPro"/>
</dbReference>
<feature type="region of interest" description="Disordered" evidence="1">
    <location>
        <begin position="29"/>
        <end position="199"/>
    </location>
</feature>
<dbReference type="PANTHER" id="PTHR31968">
    <property type="entry name" value="SERINE/ARGININE-RELATED PROTEIN 53"/>
    <property type="match status" value="1"/>
</dbReference>
<evidence type="ECO:0000313" key="3">
    <source>
        <dbReference type="Proteomes" id="UP001457282"/>
    </source>
</evidence>
<feature type="compositionally biased region" description="Basic and acidic residues" evidence="1">
    <location>
        <begin position="177"/>
        <end position="191"/>
    </location>
</feature>
<dbReference type="EMBL" id="JBEDUW010000005">
    <property type="protein sequence ID" value="KAK9925862.1"/>
    <property type="molecule type" value="Genomic_DNA"/>
</dbReference>
<dbReference type="GO" id="GO:0005634">
    <property type="term" value="C:nucleus"/>
    <property type="evidence" value="ECO:0007669"/>
    <property type="project" value="TreeGrafter"/>
</dbReference>
<dbReference type="PANTHER" id="PTHR31968:SF4">
    <property type="entry name" value="SERINE_ARGININE-RELATED PROTEIN 53"/>
    <property type="match status" value="1"/>
</dbReference>
<proteinExistence type="predicted"/>
<dbReference type="Proteomes" id="UP001457282">
    <property type="component" value="Unassembled WGS sequence"/>
</dbReference>
<feature type="compositionally biased region" description="Basic and acidic residues" evidence="1">
    <location>
        <begin position="97"/>
        <end position="110"/>
    </location>
</feature>
<dbReference type="GO" id="GO:0005737">
    <property type="term" value="C:cytoplasm"/>
    <property type="evidence" value="ECO:0007669"/>
    <property type="project" value="TreeGrafter"/>
</dbReference>
<name>A0AAW1WR69_RUBAR</name>
<evidence type="ECO:0000313" key="2">
    <source>
        <dbReference type="EMBL" id="KAK9925862.1"/>
    </source>
</evidence>
<organism evidence="2 3">
    <name type="scientific">Rubus argutus</name>
    <name type="common">Southern blackberry</name>
    <dbReference type="NCBI Taxonomy" id="59490"/>
    <lineage>
        <taxon>Eukaryota</taxon>
        <taxon>Viridiplantae</taxon>
        <taxon>Streptophyta</taxon>
        <taxon>Embryophyta</taxon>
        <taxon>Tracheophyta</taxon>
        <taxon>Spermatophyta</taxon>
        <taxon>Magnoliopsida</taxon>
        <taxon>eudicotyledons</taxon>
        <taxon>Gunneridae</taxon>
        <taxon>Pentapetalae</taxon>
        <taxon>rosids</taxon>
        <taxon>fabids</taxon>
        <taxon>Rosales</taxon>
        <taxon>Rosaceae</taxon>
        <taxon>Rosoideae</taxon>
        <taxon>Rosoideae incertae sedis</taxon>
        <taxon>Rubus</taxon>
    </lineage>
</organism>